<evidence type="ECO:0000313" key="2">
    <source>
        <dbReference type="EMBL" id="RHW32443.1"/>
    </source>
</evidence>
<dbReference type="AlphaFoldDB" id="A0A417YHK7"/>
<comment type="caution">
    <text evidence="2">The sequence shown here is derived from an EMBL/GenBank/DDBJ whole genome shotgun (WGS) entry which is preliminary data.</text>
</comment>
<keyword evidence="1" id="KW-0812">Transmembrane</keyword>
<dbReference type="OrthoDB" id="2823993at2"/>
<gene>
    <name evidence="2" type="ORF">D1B31_21200</name>
</gene>
<keyword evidence="3" id="KW-1185">Reference proteome</keyword>
<dbReference type="RefSeq" id="WP_118924225.1">
    <property type="nucleotide sequence ID" value="NZ_QWEG01000019.1"/>
</dbReference>
<accession>A0A417YHK7</accession>
<keyword evidence="1" id="KW-1133">Transmembrane helix</keyword>
<feature type="transmembrane region" description="Helical" evidence="1">
    <location>
        <begin position="15"/>
        <end position="36"/>
    </location>
</feature>
<name>A0A417YHK7_9BACI</name>
<evidence type="ECO:0000313" key="3">
    <source>
        <dbReference type="Proteomes" id="UP000284416"/>
    </source>
</evidence>
<dbReference type="Proteomes" id="UP000284416">
    <property type="component" value="Unassembled WGS sequence"/>
</dbReference>
<reference evidence="2 3" key="1">
    <citation type="journal article" date="2017" name="Int. J. Syst. Evol. Microbiol.">
        <title>Bacillus notoginsengisoli sp. nov., a novel bacterium isolated from the rhizosphere of Panax notoginseng.</title>
        <authorList>
            <person name="Zhang M.Y."/>
            <person name="Cheng J."/>
            <person name="Cai Y."/>
            <person name="Zhang T.Y."/>
            <person name="Wu Y.Y."/>
            <person name="Manikprabhu D."/>
            <person name="Li W.J."/>
            <person name="Zhang Y.X."/>
        </authorList>
    </citation>
    <scope>NUCLEOTIDE SEQUENCE [LARGE SCALE GENOMIC DNA]</scope>
    <source>
        <strain evidence="2 3">JCM 30743</strain>
    </source>
</reference>
<sequence length="287" mass="32743">MISGEGGAPLKNNLLLLRAAGLLITLLFIFTGITYWDQTSQAAAITDPRKFEDPDPSIAESDMKKLEMLGFSRIAITNMTKEEAAEFLKIDGKVVDQVESYERIVKDNGKVLSKKKYMSLLNSYAKSSTPRATSLEKVNMSLLHEGDRKFTVITEHHFDYITGPIQPMEIEIQLGEEDTLLDQKAKQWVWTVSDFSPEKLHWGSEEIWATGKPMKENEFTFWDSSSPALYYSVPWVQPSFLEDVVGLHFMTVIRFEVPDDYNFADVYMQGMGPYLSQHLQYEIKNGE</sequence>
<evidence type="ECO:0000256" key="1">
    <source>
        <dbReference type="SAM" id="Phobius"/>
    </source>
</evidence>
<organism evidence="2 3">
    <name type="scientific">Neobacillus notoginsengisoli</name>
    <dbReference type="NCBI Taxonomy" id="1578198"/>
    <lineage>
        <taxon>Bacteria</taxon>
        <taxon>Bacillati</taxon>
        <taxon>Bacillota</taxon>
        <taxon>Bacilli</taxon>
        <taxon>Bacillales</taxon>
        <taxon>Bacillaceae</taxon>
        <taxon>Neobacillus</taxon>
    </lineage>
</organism>
<protein>
    <submittedName>
        <fullName evidence="2">Uncharacterized protein</fullName>
    </submittedName>
</protein>
<dbReference type="EMBL" id="QWEG01000019">
    <property type="protein sequence ID" value="RHW32443.1"/>
    <property type="molecule type" value="Genomic_DNA"/>
</dbReference>
<keyword evidence="1" id="KW-0472">Membrane</keyword>
<proteinExistence type="predicted"/>